<organism evidence="2 3">
    <name type="scientific">Nonomuraea composti</name>
    <dbReference type="NCBI Taxonomy" id="2720023"/>
    <lineage>
        <taxon>Bacteria</taxon>
        <taxon>Bacillati</taxon>
        <taxon>Actinomycetota</taxon>
        <taxon>Actinomycetes</taxon>
        <taxon>Streptosporangiales</taxon>
        <taxon>Streptosporangiaceae</taxon>
        <taxon>Nonomuraea</taxon>
    </lineage>
</organism>
<reference evidence="2 3" key="1">
    <citation type="submission" date="2020-03" db="EMBL/GenBank/DDBJ databases">
        <title>WGS of actinomycetes isolated from Thailand.</title>
        <authorList>
            <person name="Thawai C."/>
        </authorList>
    </citation>
    <scope>NUCLEOTIDE SEQUENCE [LARGE SCALE GENOMIC DNA]</scope>
    <source>
        <strain evidence="2 3">FMUSA5-5</strain>
    </source>
</reference>
<name>A0ABX1BRA7_9ACTN</name>
<gene>
    <name evidence="2" type="ORF">HCN51_51245</name>
</gene>
<proteinExistence type="predicted"/>
<evidence type="ECO:0000313" key="2">
    <source>
        <dbReference type="EMBL" id="NJP97713.1"/>
    </source>
</evidence>
<dbReference type="RefSeq" id="WP_168020351.1">
    <property type="nucleotide sequence ID" value="NZ_JAATEP010000072.1"/>
</dbReference>
<evidence type="ECO:0000256" key="1">
    <source>
        <dbReference type="SAM" id="MobiDB-lite"/>
    </source>
</evidence>
<comment type="caution">
    <text evidence="2">The sequence shown here is derived from an EMBL/GenBank/DDBJ whole genome shotgun (WGS) entry which is preliminary data.</text>
</comment>
<feature type="region of interest" description="Disordered" evidence="1">
    <location>
        <begin position="1"/>
        <end position="49"/>
    </location>
</feature>
<protein>
    <submittedName>
        <fullName evidence="2">Uncharacterized protein</fullName>
    </submittedName>
</protein>
<dbReference type="Proteomes" id="UP000696294">
    <property type="component" value="Unassembled WGS sequence"/>
</dbReference>
<dbReference type="EMBL" id="JAATEP010000072">
    <property type="protein sequence ID" value="NJP97713.1"/>
    <property type="molecule type" value="Genomic_DNA"/>
</dbReference>
<sequence length="49" mass="5583">MDEVDERGAAIEGEPVDLRERAAMTSVTITSLQKPRKPRQNEPRSTFIR</sequence>
<evidence type="ECO:0000313" key="3">
    <source>
        <dbReference type="Proteomes" id="UP000696294"/>
    </source>
</evidence>
<keyword evidence="3" id="KW-1185">Reference proteome</keyword>
<accession>A0ABX1BRA7</accession>